<dbReference type="Proteomes" id="UP001465976">
    <property type="component" value="Unassembled WGS sequence"/>
</dbReference>
<evidence type="ECO:0000313" key="2">
    <source>
        <dbReference type="EMBL" id="KAL0576426.1"/>
    </source>
</evidence>
<reference evidence="2 3" key="1">
    <citation type="submission" date="2024-02" db="EMBL/GenBank/DDBJ databases">
        <title>A draft genome for the cacao thread blight pathogen Marasmius crinis-equi.</title>
        <authorList>
            <person name="Cohen S.P."/>
            <person name="Baruah I.K."/>
            <person name="Amoako-Attah I."/>
            <person name="Bukari Y."/>
            <person name="Meinhardt L.W."/>
            <person name="Bailey B.A."/>
        </authorList>
    </citation>
    <scope>NUCLEOTIDE SEQUENCE [LARGE SCALE GENOMIC DNA]</scope>
    <source>
        <strain evidence="2 3">GH-76</strain>
    </source>
</reference>
<dbReference type="EMBL" id="JBAHYK010000224">
    <property type="protein sequence ID" value="KAL0576426.1"/>
    <property type="molecule type" value="Genomic_DNA"/>
</dbReference>
<protein>
    <submittedName>
        <fullName evidence="2">Uncharacterized protein</fullName>
    </submittedName>
</protein>
<feature type="region of interest" description="Disordered" evidence="1">
    <location>
        <begin position="88"/>
        <end position="122"/>
    </location>
</feature>
<feature type="compositionally biased region" description="Low complexity" evidence="1">
    <location>
        <begin position="30"/>
        <end position="41"/>
    </location>
</feature>
<feature type="compositionally biased region" description="Low complexity" evidence="1">
    <location>
        <begin position="228"/>
        <end position="275"/>
    </location>
</feature>
<feature type="region of interest" description="Disordered" evidence="1">
    <location>
        <begin position="330"/>
        <end position="360"/>
    </location>
</feature>
<feature type="compositionally biased region" description="Low complexity" evidence="1">
    <location>
        <begin position="99"/>
        <end position="122"/>
    </location>
</feature>
<evidence type="ECO:0000256" key="1">
    <source>
        <dbReference type="SAM" id="MobiDB-lite"/>
    </source>
</evidence>
<proteinExistence type="predicted"/>
<evidence type="ECO:0000313" key="3">
    <source>
        <dbReference type="Proteomes" id="UP001465976"/>
    </source>
</evidence>
<comment type="caution">
    <text evidence="2">The sequence shown here is derived from an EMBL/GenBank/DDBJ whole genome shotgun (WGS) entry which is preliminary data.</text>
</comment>
<gene>
    <name evidence="2" type="ORF">V5O48_005562</name>
</gene>
<keyword evidence="3" id="KW-1185">Reference proteome</keyword>
<feature type="region of interest" description="Disordered" evidence="1">
    <location>
        <begin position="127"/>
        <end position="146"/>
    </location>
</feature>
<name>A0ABR3FLX8_9AGAR</name>
<feature type="region of interest" description="Disordered" evidence="1">
    <location>
        <begin position="176"/>
        <end position="277"/>
    </location>
</feature>
<sequence length="389" mass="40212">MFYPCSHSSSSAIFERDIEPIISPSPPQLHPHAVPAAASHPHNPHRIPRVKLEEQSVPSVLDSAAEILAGLQDEGDQMQVAIEAPSVSMLSDGGAGGKSPMSLRSRSPSPGLSPASGTGSLLLSLPAVQSPSSQPTTTTSPTRPSISTNIAKAQHDAPPSTQTPGSMISAATPTSAYFSTTSSVESSPKTTTRERAPELPDSPDRDTQMTSPIVPFAPPPSAIEGPAFSPSSFSFSTSPPRSVATASSYSPPQSIPSSPRQHAQALSSSSSPQQQKVSKRLSFVSYNDLLTSAPVSTVPLSTLTNSVEPPPHIPSVAGYPSDSSYVHAGSNAPSIKGSPGVATAASVKEREPLDDLVGGEWEREGLGRGLEERLEAIVGMGQPGVVGRA</sequence>
<feature type="compositionally biased region" description="Polar residues" evidence="1">
    <location>
        <begin position="176"/>
        <end position="190"/>
    </location>
</feature>
<feature type="compositionally biased region" description="Basic and acidic residues" evidence="1">
    <location>
        <begin position="191"/>
        <end position="207"/>
    </location>
</feature>
<feature type="region of interest" description="Disordered" evidence="1">
    <location>
        <begin position="21"/>
        <end position="45"/>
    </location>
</feature>
<organism evidence="2 3">
    <name type="scientific">Marasmius crinis-equi</name>
    <dbReference type="NCBI Taxonomy" id="585013"/>
    <lineage>
        <taxon>Eukaryota</taxon>
        <taxon>Fungi</taxon>
        <taxon>Dikarya</taxon>
        <taxon>Basidiomycota</taxon>
        <taxon>Agaricomycotina</taxon>
        <taxon>Agaricomycetes</taxon>
        <taxon>Agaricomycetidae</taxon>
        <taxon>Agaricales</taxon>
        <taxon>Marasmiineae</taxon>
        <taxon>Marasmiaceae</taxon>
        <taxon>Marasmius</taxon>
    </lineage>
</organism>
<accession>A0ABR3FLX8</accession>